<protein>
    <submittedName>
        <fullName evidence="1">Uncharacterized protein</fullName>
    </submittedName>
</protein>
<dbReference type="OrthoDB" id="5848635at2759"/>
<dbReference type="AlphaFoldDB" id="A0A3P7G475"/>
<organism evidence="1 2">
    <name type="scientific">Wuchereria bancrofti</name>
    <dbReference type="NCBI Taxonomy" id="6293"/>
    <lineage>
        <taxon>Eukaryota</taxon>
        <taxon>Metazoa</taxon>
        <taxon>Ecdysozoa</taxon>
        <taxon>Nematoda</taxon>
        <taxon>Chromadorea</taxon>
        <taxon>Rhabditida</taxon>
        <taxon>Spirurina</taxon>
        <taxon>Spiruromorpha</taxon>
        <taxon>Filarioidea</taxon>
        <taxon>Onchocercidae</taxon>
        <taxon>Wuchereria</taxon>
    </lineage>
</organism>
<dbReference type="EMBL" id="UYWW01009974">
    <property type="protein sequence ID" value="VDM17322.1"/>
    <property type="molecule type" value="Genomic_DNA"/>
</dbReference>
<evidence type="ECO:0000313" key="1">
    <source>
        <dbReference type="EMBL" id="VDM17322.1"/>
    </source>
</evidence>
<keyword evidence="2" id="KW-1185">Reference proteome</keyword>
<name>A0A3P7G475_WUCBA</name>
<dbReference type="Proteomes" id="UP000270924">
    <property type="component" value="Unassembled WGS sequence"/>
</dbReference>
<gene>
    <name evidence="1" type="ORF">WBA_LOCUS9687</name>
</gene>
<dbReference type="InParanoid" id="A0A3P7G475"/>
<accession>A0A3P7G475</accession>
<proteinExistence type="predicted"/>
<sequence length="95" mass="11325">MCNFLAGLRKRMDGDGTDKLFDQATLQVTSIDYLKILSQPLRFPLRRKQRRLHLKRSSNRHHRHGKLSSIPANSIFHSEFFTDDFYKQFLKIYVQ</sequence>
<reference evidence="1 2" key="1">
    <citation type="submission" date="2018-11" db="EMBL/GenBank/DDBJ databases">
        <authorList>
            <consortium name="Pathogen Informatics"/>
        </authorList>
    </citation>
    <scope>NUCLEOTIDE SEQUENCE [LARGE SCALE GENOMIC DNA]</scope>
</reference>
<dbReference type="OMA" id="DKFFDQA"/>
<evidence type="ECO:0000313" key="2">
    <source>
        <dbReference type="Proteomes" id="UP000270924"/>
    </source>
</evidence>